<evidence type="ECO:0000256" key="2">
    <source>
        <dbReference type="ARBA" id="ARBA00023015"/>
    </source>
</evidence>
<dbReference type="Gene3D" id="1.10.357.10">
    <property type="entry name" value="Tetracycline Repressor, domain 2"/>
    <property type="match status" value="1"/>
</dbReference>
<dbReference type="InterPro" id="IPR036271">
    <property type="entry name" value="Tet_transcr_reg_TetR-rel_C_sf"/>
</dbReference>
<evidence type="ECO:0000313" key="8">
    <source>
        <dbReference type="Proteomes" id="UP001139485"/>
    </source>
</evidence>
<dbReference type="GO" id="GO:0000976">
    <property type="term" value="F:transcription cis-regulatory region binding"/>
    <property type="evidence" value="ECO:0007669"/>
    <property type="project" value="TreeGrafter"/>
</dbReference>
<keyword evidence="8" id="KW-1185">Reference proteome</keyword>
<dbReference type="Proteomes" id="UP001139485">
    <property type="component" value="Unassembled WGS sequence"/>
</dbReference>
<dbReference type="InterPro" id="IPR039538">
    <property type="entry name" value="BetI_C"/>
</dbReference>
<evidence type="ECO:0000256" key="4">
    <source>
        <dbReference type="ARBA" id="ARBA00023163"/>
    </source>
</evidence>
<dbReference type="InterPro" id="IPR050109">
    <property type="entry name" value="HTH-type_TetR-like_transc_reg"/>
</dbReference>
<evidence type="ECO:0000259" key="6">
    <source>
        <dbReference type="PROSITE" id="PS50977"/>
    </source>
</evidence>
<keyword evidence="3 5" id="KW-0238">DNA-binding</keyword>
<dbReference type="PANTHER" id="PTHR30055">
    <property type="entry name" value="HTH-TYPE TRANSCRIPTIONAL REGULATOR RUTR"/>
    <property type="match status" value="1"/>
</dbReference>
<dbReference type="PRINTS" id="PR00455">
    <property type="entry name" value="HTHTETR"/>
</dbReference>
<name>A0A9X2D5L1_9ACTN</name>
<accession>A0A9X2D5L1</accession>
<dbReference type="SUPFAM" id="SSF46689">
    <property type="entry name" value="Homeodomain-like"/>
    <property type="match status" value="1"/>
</dbReference>
<evidence type="ECO:0000256" key="3">
    <source>
        <dbReference type="ARBA" id="ARBA00023125"/>
    </source>
</evidence>
<dbReference type="InterPro" id="IPR009057">
    <property type="entry name" value="Homeodomain-like_sf"/>
</dbReference>
<comment type="caution">
    <text evidence="7">The sequence shown here is derived from an EMBL/GenBank/DDBJ whole genome shotgun (WGS) entry which is preliminary data.</text>
</comment>
<dbReference type="GO" id="GO:0003700">
    <property type="term" value="F:DNA-binding transcription factor activity"/>
    <property type="evidence" value="ECO:0007669"/>
    <property type="project" value="TreeGrafter"/>
</dbReference>
<reference evidence="7" key="1">
    <citation type="submission" date="2022-05" db="EMBL/GenBank/DDBJ databases">
        <authorList>
            <person name="Tuo L."/>
        </authorList>
    </citation>
    <scope>NUCLEOTIDE SEQUENCE</scope>
    <source>
        <strain evidence="7">BSK12Z-4</strain>
    </source>
</reference>
<dbReference type="Pfam" id="PF13977">
    <property type="entry name" value="TetR_C_6"/>
    <property type="match status" value="1"/>
</dbReference>
<dbReference type="Pfam" id="PF00440">
    <property type="entry name" value="TetR_N"/>
    <property type="match status" value="1"/>
</dbReference>
<sequence length="200" mass="20880">MTAAPRRREQTRARLVEAASDLVDETGSVSWGVQDVCRRAGFTRGAFYSNFSDLEELLVAVWGERAEALVTHLEAEVAGRVAAGPLDLERAVADVVAVLPLRPAYAVARMSLLASAATSDAAREVVAEHQRVLRARLGPLLVAAVEGAGRRPTVEAGELADLLMAAVDGALLQAGVDGREPSAAVLAPARVVLLGASVPV</sequence>
<feature type="domain" description="HTH tetR-type" evidence="6">
    <location>
        <begin position="9"/>
        <end position="69"/>
    </location>
</feature>
<keyword evidence="1" id="KW-0678">Repressor</keyword>
<protein>
    <submittedName>
        <fullName evidence="7">TetR/AcrR family transcriptional regulator</fullName>
    </submittedName>
</protein>
<dbReference type="InterPro" id="IPR001647">
    <property type="entry name" value="HTH_TetR"/>
</dbReference>
<gene>
    <name evidence="7" type="ORF">M8330_00255</name>
</gene>
<organism evidence="7 8">
    <name type="scientific">Nocardioides bruguierae</name>
    <dbReference type="NCBI Taxonomy" id="2945102"/>
    <lineage>
        <taxon>Bacteria</taxon>
        <taxon>Bacillati</taxon>
        <taxon>Actinomycetota</taxon>
        <taxon>Actinomycetes</taxon>
        <taxon>Propionibacteriales</taxon>
        <taxon>Nocardioidaceae</taxon>
        <taxon>Nocardioides</taxon>
    </lineage>
</organism>
<proteinExistence type="predicted"/>
<evidence type="ECO:0000256" key="1">
    <source>
        <dbReference type="ARBA" id="ARBA00022491"/>
    </source>
</evidence>
<dbReference type="RefSeq" id="WP_250825691.1">
    <property type="nucleotide sequence ID" value="NZ_JAMOIL010000001.1"/>
</dbReference>
<evidence type="ECO:0000313" key="7">
    <source>
        <dbReference type="EMBL" id="MCM0618719.1"/>
    </source>
</evidence>
<dbReference type="PROSITE" id="PS50977">
    <property type="entry name" value="HTH_TETR_2"/>
    <property type="match status" value="1"/>
</dbReference>
<keyword evidence="4" id="KW-0804">Transcription</keyword>
<dbReference type="SUPFAM" id="SSF48498">
    <property type="entry name" value="Tetracyclin repressor-like, C-terminal domain"/>
    <property type="match status" value="1"/>
</dbReference>
<dbReference type="PANTHER" id="PTHR30055:SF241">
    <property type="entry name" value="TRANSCRIPTIONAL REGULATORY PROTEIN"/>
    <property type="match status" value="1"/>
</dbReference>
<dbReference type="AlphaFoldDB" id="A0A9X2D5L1"/>
<keyword evidence="2" id="KW-0805">Transcription regulation</keyword>
<feature type="DNA-binding region" description="H-T-H motif" evidence="5">
    <location>
        <begin position="32"/>
        <end position="51"/>
    </location>
</feature>
<dbReference type="EMBL" id="JAMOIL010000001">
    <property type="protein sequence ID" value="MCM0618719.1"/>
    <property type="molecule type" value="Genomic_DNA"/>
</dbReference>
<evidence type="ECO:0000256" key="5">
    <source>
        <dbReference type="PROSITE-ProRule" id="PRU00335"/>
    </source>
</evidence>